<gene>
    <name evidence="2" type="ORF">A1Q1_00400</name>
</gene>
<accession>J4UG02</accession>
<protein>
    <submittedName>
        <fullName evidence="2">Uncharacterized protein</fullName>
    </submittedName>
</protein>
<feature type="region of interest" description="Disordered" evidence="1">
    <location>
        <begin position="349"/>
        <end position="381"/>
    </location>
</feature>
<dbReference type="RefSeq" id="XP_014181524.1">
    <property type="nucleotide sequence ID" value="XM_014326049.1"/>
</dbReference>
<feature type="region of interest" description="Disordered" evidence="1">
    <location>
        <begin position="521"/>
        <end position="552"/>
    </location>
</feature>
<dbReference type="KEGG" id="tasa:A1Q1_00400"/>
<dbReference type="GeneID" id="25983914"/>
<dbReference type="HOGENOM" id="CLU_493627_0_0_1"/>
<name>J4UG02_TRIAS</name>
<feature type="compositionally biased region" description="Pro residues" evidence="1">
    <location>
        <begin position="258"/>
        <end position="268"/>
    </location>
</feature>
<feature type="compositionally biased region" description="Polar residues" evidence="1">
    <location>
        <begin position="92"/>
        <end position="105"/>
    </location>
</feature>
<reference evidence="2 3" key="1">
    <citation type="journal article" date="2012" name="Eukaryot. Cell">
        <title>Draft genome sequence of CBS 2479, the standard type strain of Trichosporon asahii.</title>
        <authorList>
            <person name="Yang R.Y."/>
            <person name="Li H.T."/>
            <person name="Zhu H."/>
            <person name="Zhou G.P."/>
            <person name="Wang M."/>
            <person name="Wang L."/>
        </authorList>
    </citation>
    <scope>NUCLEOTIDE SEQUENCE [LARGE SCALE GENOMIC DNA]</scope>
    <source>
        <strain evidence="3">ATCC 90039 / CBS 2479 / JCM 2466 / KCTC 7840 / NCYC 2677 / UAMH 7654</strain>
    </source>
</reference>
<proteinExistence type="predicted"/>
<evidence type="ECO:0000313" key="3">
    <source>
        <dbReference type="Proteomes" id="UP000002748"/>
    </source>
</evidence>
<feature type="region of interest" description="Disordered" evidence="1">
    <location>
        <begin position="252"/>
        <end position="298"/>
    </location>
</feature>
<feature type="compositionally biased region" description="Polar residues" evidence="1">
    <location>
        <begin position="189"/>
        <end position="199"/>
    </location>
</feature>
<sequence length="552" mass="59896">MKRSADHLNEEEDDFAWIPRFPSRAERQPPPSPPTPECLGKLASWCPSDDQPEDILQFIRMRRRSMDLPTPNLAPSPTRPTTTKPKSGRAVTFNSRYGPSGTAQQLFDKKLREARLKRDAKASAAPSRPPSSNSTGGGLSAGQPEPGPSKPRESGSSASPGVSAHPGPAQPETRSKRARTSATRMGQVIKTNMDPSSSVPDRLSSDGKGNAAETNREVVTGHMRRMLKELCNGGRAERELRLYRRNRRRAELEEPILSPGPGPAPPIQQPTTGARLQGTHPYRRPARSSATPTPDLGTRVALEAVADLQDEARGSASVGASSGEDRSGVDLAREPLYPKGEDKAGDAVAVAGEASVSDAESTSETSGAGDEPISELDQDNGAISSARQRIDYLALAAGEKTVNVRLRTAKWEYTADEATVRRLNTRLHGPGATVIKRICLPMPRRAVRKVAAGKKTVSLRLRILVPPDTPFPSSDQVFVRAHPQNEDPFTFGREDLAGKQKEDWDDWIGWVDSVRSDRLGHKTSISRQPEPDPASAAEQPSTRPRFSFSKLP</sequence>
<feature type="compositionally biased region" description="Basic and acidic residues" evidence="1">
    <location>
        <begin position="107"/>
        <end position="121"/>
    </location>
</feature>
<feature type="region of interest" description="Disordered" evidence="1">
    <location>
        <begin position="1"/>
        <end position="220"/>
    </location>
</feature>
<organism evidence="2 3">
    <name type="scientific">Trichosporon asahii var. asahii (strain ATCC 90039 / CBS 2479 / JCM 2466 / KCTC 7840 / NBRC 103889/ NCYC 2677 / UAMH 7654)</name>
    <name type="common">Yeast</name>
    <dbReference type="NCBI Taxonomy" id="1186058"/>
    <lineage>
        <taxon>Eukaryota</taxon>
        <taxon>Fungi</taxon>
        <taxon>Dikarya</taxon>
        <taxon>Basidiomycota</taxon>
        <taxon>Agaricomycotina</taxon>
        <taxon>Tremellomycetes</taxon>
        <taxon>Trichosporonales</taxon>
        <taxon>Trichosporonaceae</taxon>
        <taxon>Trichosporon</taxon>
    </lineage>
</organism>
<dbReference type="EMBL" id="ALBS01000113">
    <property type="protein sequence ID" value="EJT50345.1"/>
    <property type="molecule type" value="Genomic_DNA"/>
</dbReference>
<dbReference type="VEuPathDB" id="FungiDB:A1Q1_00400"/>
<dbReference type="Proteomes" id="UP000002748">
    <property type="component" value="Unassembled WGS sequence"/>
</dbReference>
<feature type="compositionally biased region" description="Low complexity" evidence="1">
    <location>
        <begin position="122"/>
        <end position="134"/>
    </location>
</feature>
<comment type="caution">
    <text evidence="2">The sequence shown here is derived from an EMBL/GenBank/DDBJ whole genome shotgun (WGS) entry which is preliminary data.</text>
</comment>
<dbReference type="AlphaFoldDB" id="J4UG02"/>
<evidence type="ECO:0000256" key="1">
    <source>
        <dbReference type="SAM" id="MobiDB-lite"/>
    </source>
</evidence>
<evidence type="ECO:0000313" key="2">
    <source>
        <dbReference type="EMBL" id="EJT50345.1"/>
    </source>
</evidence>